<dbReference type="InterPro" id="IPR010982">
    <property type="entry name" value="Lambda_DNA-bd_dom_sf"/>
</dbReference>
<dbReference type="Gene3D" id="3.40.50.2300">
    <property type="match status" value="2"/>
</dbReference>
<dbReference type="InterPro" id="IPR028082">
    <property type="entry name" value="Peripla_BP_I"/>
</dbReference>
<gene>
    <name evidence="6" type="ORF">BJ986_000613</name>
</gene>
<protein>
    <submittedName>
        <fullName evidence="6">DNA-binding LacI/PurR family transcriptional regulator</fullName>
    </submittedName>
</protein>
<evidence type="ECO:0000256" key="4">
    <source>
        <dbReference type="SAM" id="MobiDB-lite"/>
    </source>
</evidence>
<proteinExistence type="predicted"/>
<dbReference type="PROSITE" id="PS50932">
    <property type="entry name" value="HTH_LACI_2"/>
    <property type="match status" value="1"/>
</dbReference>
<reference evidence="6 7" key="1">
    <citation type="submission" date="2020-07" db="EMBL/GenBank/DDBJ databases">
        <title>Sequencing the genomes of 1000 actinobacteria strains.</title>
        <authorList>
            <person name="Klenk H.-P."/>
        </authorList>
    </citation>
    <scope>NUCLEOTIDE SEQUENCE [LARGE SCALE GENOMIC DNA]</scope>
    <source>
        <strain evidence="6 7">DSM 23987</strain>
    </source>
</reference>
<dbReference type="Pfam" id="PF00356">
    <property type="entry name" value="LacI"/>
    <property type="match status" value="1"/>
</dbReference>
<dbReference type="Gene3D" id="1.10.260.40">
    <property type="entry name" value="lambda repressor-like DNA-binding domains"/>
    <property type="match status" value="1"/>
</dbReference>
<dbReference type="PROSITE" id="PS00356">
    <property type="entry name" value="HTH_LACI_1"/>
    <property type="match status" value="1"/>
</dbReference>
<dbReference type="GO" id="GO:0000976">
    <property type="term" value="F:transcription cis-regulatory region binding"/>
    <property type="evidence" value="ECO:0007669"/>
    <property type="project" value="TreeGrafter"/>
</dbReference>
<keyword evidence="1" id="KW-0805">Transcription regulation</keyword>
<name>A0A852WKW7_9MICO</name>
<comment type="caution">
    <text evidence="6">The sequence shown here is derived from an EMBL/GenBank/DDBJ whole genome shotgun (WGS) entry which is preliminary data.</text>
</comment>
<sequence>MARPTINDVARAAGVSKGAVSFALHDRPGVAPATRERILKVAREMGWTPSARARALSVSKALAVGLVMARRPETLRADPFFPSFIAGLETVLSDRGYALLLQVVTDPDKARQSYRRLADEGRVDGVFVTDLLVDDERPALLAEIGLPAVIVGPGIENPYWPVVGADDAPGIVAAVEHLIALGHTRIAHVGGPSDVVHGVSRKQAWCSTLRAAGLPDSPFVETDFSAESGAAATRQLLDLVEPPTAVIYANDLMAMAGLSLAVSRGVDVPGQLSIVGFDDTEIAAHLQPALTSVRQDAIAWGAAAAIRLLELIDGTPPTPIELAPPALVVRASTGPVSTGAAHAAPAQRRRSTRERGRMEKQ</sequence>
<dbReference type="SUPFAM" id="SSF47413">
    <property type="entry name" value="lambda repressor-like DNA-binding domains"/>
    <property type="match status" value="1"/>
</dbReference>
<dbReference type="InterPro" id="IPR000843">
    <property type="entry name" value="HTH_LacI"/>
</dbReference>
<dbReference type="PANTHER" id="PTHR30146:SF155">
    <property type="entry name" value="ALANINE RACEMASE"/>
    <property type="match status" value="1"/>
</dbReference>
<dbReference type="SUPFAM" id="SSF53822">
    <property type="entry name" value="Periplasmic binding protein-like I"/>
    <property type="match status" value="1"/>
</dbReference>
<keyword evidence="2 6" id="KW-0238">DNA-binding</keyword>
<dbReference type="Proteomes" id="UP000573599">
    <property type="component" value="Unassembled WGS sequence"/>
</dbReference>
<dbReference type="RefSeq" id="WP_179420661.1">
    <property type="nucleotide sequence ID" value="NZ_JACCAB010000001.1"/>
</dbReference>
<evidence type="ECO:0000256" key="2">
    <source>
        <dbReference type="ARBA" id="ARBA00023125"/>
    </source>
</evidence>
<dbReference type="InterPro" id="IPR046335">
    <property type="entry name" value="LacI/GalR-like_sensor"/>
</dbReference>
<dbReference type="PANTHER" id="PTHR30146">
    <property type="entry name" value="LACI-RELATED TRANSCRIPTIONAL REPRESSOR"/>
    <property type="match status" value="1"/>
</dbReference>
<keyword evidence="7" id="KW-1185">Reference proteome</keyword>
<dbReference type="AlphaFoldDB" id="A0A852WKW7"/>
<evidence type="ECO:0000256" key="3">
    <source>
        <dbReference type="ARBA" id="ARBA00023163"/>
    </source>
</evidence>
<dbReference type="GO" id="GO:0003700">
    <property type="term" value="F:DNA-binding transcription factor activity"/>
    <property type="evidence" value="ECO:0007669"/>
    <property type="project" value="TreeGrafter"/>
</dbReference>
<accession>A0A852WKW7</accession>
<dbReference type="CDD" id="cd01392">
    <property type="entry name" value="HTH_LacI"/>
    <property type="match status" value="1"/>
</dbReference>
<dbReference type="EMBL" id="JACCAB010000001">
    <property type="protein sequence ID" value="NYG06126.1"/>
    <property type="molecule type" value="Genomic_DNA"/>
</dbReference>
<dbReference type="Pfam" id="PF13377">
    <property type="entry name" value="Peripla_BP_3"/>
    <property type="match status" value="1"/>
</dbReference>
<evidence type="ECO:0000313" key="6">
    <source>
        <dbReference type="EMBL" id="NYG06126.1"/>
    </source>
</evidence>
<feature type="domain" description="HTH lacI-type" evidence="5">
    <location>
        <begin position="4"/>
        <end position="58"/>
    </location>
</feature>
<keyword evidence="3" id="KW-0804">Transcription</keyword>
<evidence type="ECO:0000256" key="1">
    <source>
        <dbReference type="ARBA" id="ARBA00023015"/>
    </source>
</evidence>
<evidence type="ECO:0000313" key="7">
    <source>
        <dbReference type="Proteomes" id="UP000573599"/>
    </source>
</evidence>
<dbReference type="CDD" id="cd06267">
    <property type="entry name" value="PBP1_LacI_sugar_binding-like"/>
    <property type="match status" value="1"/>
</dbReference>
<feature type="region of interest" description="Disordered" evidence="4">
    <location>
        <begin position="334"/>
        <end position="361"/>
    </location>
</feature>
<dbReference type="SMART" id="SM00354">
    <property type="entry name" value="HTH_LACI"/>
    <property type="match status" value="1"/>
</dbReference>
<organism evidence="6 7">
    <name type="scientific">Pedococcus badiiscoriae</name>
    <dbReference type="NCBI Taxonomy" id="642776"/>
    <lineage>
        <taxon>Bacteria</taxon>
        <taxon>Bacillati</taxon>
        <taxon>Actinomycetota</taxon>
        <taxon>Actinomycetes</taxon>
        <taxon>Micrococcales</taxon>
        <taxon>Intrasporangiaceae</taxon>
        <taxon>Pedococcus</taxon>
    </lineage>
</organism>
<evidence type="ECO:0000259" key="5">
    <source>
        <dbReference type="PROSITE" id="PS50932"/>
    </source>
</evidence>